<keyword evidence="7" id="KW-0449">Lipoprotein</keyword>
<dbReference type="InterPro" id="IPR046953">
    <property type="entry name" value="Spore_GerAC-like_C"/>
</dbReference>
<dbReference type="EMBL" id="JAGRPV010000001">
    <property type="protein sequence ID" value="MDI4645784.1"/>
    <property type="molecule type" value="Genomic_DNA"/>
</dbReference>
<feature type="domain" description="Spore germination protein N-terminal" evidence="9">
    <location>
        <begin position="21"/>
        <end position="192"/>
    </location>
</feature>
<reference evidence="10" key="1">
    <citation type="submission" date="2023-04" db="EMBL/GenBank/DDBJ databases">
        <title>Comparative genomic analysis of Cohnella hashimotonis sp. nov., isolated from the International Space Station.</title>
        <authorList>
            <person name="Venkateswaran K."/>
            <person name="Simpson A."/>
        </authorList>
    </citation>
    <scope>NUCLEOTIDE SEQUENCE</scope>
    <source>
        <strain evidence="10">F6_2S_P_1</strain>
    </source>
</reference>
<comment type="subcellular location">
    <subcellularLocation>
        <location evidence="1">Membrane</location>
        <topology evidence="1">Lipid-anchor</topology>
    </subcellularLocation>
</comment>
<dbReference type="PANTHER" id="PTHR35789:SF1">
    <property type="entry name" value="SPORE GERMINATION PROTEIN B3"/>
    <property type="match status" value="1"/>
</dbReference>
<feature type="domain" description="Spore germination GerAC-like C-terminal" evidence="8">
    <location>
        <begin position="210"/>
        <end position="371"/>
    </location>
</feature>
<comment type="similarity">
    <text evidence="2">Belongs to the GerABKC lipoprotein family.</text>
</comment>
<organism evidence="10 11">
    <name type="scientific">Cohnella hashimotonis</name>
    <dbReference type="NCBI Taxonomy" id="2826895"/>
    <lineage>
        <taxon>Bacteria</taxon>
        <taxon>Bacillati</taxon>
        <taxon>Bacillota</taxon>
        <taxon>Bacilli</taxon>
        <taxon>Bacillales</taxon>
        <taxon>Paenibacillaceae</taxon>
        <taxon>Cohnella</taxon>
    </lineage>
</organism>
<evidence type="ECO:0000259" key="8">
    <source>
        <dbReference type="Pfam" id="PF05504"/>
    </source>
</evidence>
<dbReference type="PROSITE" id="PS51257">
    <property type="entry name" value="PROKAR_LIPOPROTEIN"/>
    <property type="match status" value="1"/>
</dbReference>
<dbReference type="InterPro" id="IPR008844">
    <property type="entry name" value="Spore_GerAC-like"/>
</dbReference>
<evidence type="ECO:0000313" key="10">
    <source>
        <dbReference type="EMBL" id="MDI4645784.1"/>
    </source>
</evidence>
<evidence type="ECO:0000256" key="3">
    <source>
        <dbReference type="ARBA" id="ARBA00022544"/>
    </source>
</evidence>
<keyword evidence="11" id="KW-1185">Reference proteome</keyword>
<evidence type="ECO:0000256" key="5">
    <source>
        <dbReference type="ARBA" id="ARBA00023136"/>
    </source>
</evidence>
<evidence type="ECO:0000313" key="11">
    <source>
        <dbReference type="Proteomes" id="UP001161691"/>
    </source>
</evidence>
<dbReference type="Pfam" id="PF05504">
    <property type="entry name" value="Spore_GerAC"/>
    <property type="match status" value="1"/>
</dbReference>
<evidence type="ECO:0000259" key="9">
    <source>
        <dbReference type="Pfam" id="PF25198"/>
    </source>
</evidence>
<dbReference type="RefSeq" id="WP_282908685.1">
    <property type="nucleotide sequence ID" value="NZ_JAGRPV010000001.1"/>
</dbReference>
<dbReference type="Gene3D" id="3.30.300.210">
    <property type="entry name" value="Nutrient germinant receptor protein C, domain 3"/>
    <property type="match status" value="1"/>
</dbReference>
<evidence type="ECO:0000256" key="2">
    <source>
        <dbReference type="ARBA" id="ARBA00007886"/>
    </source>
</evidence>
<evidence type="ECO:0000256" key="7">
    <source>
        <dbReference type="ARBA" id="ARBA00023288"/>
    </source>
</evidence>
<comment type="caution">
    <text evidence="10">The sequence shown here is derived from an EMBL/GenBank/DDBJ whole genome shotgun (WGS) entry which is preliminary data.</text>
</comment>
<dbReference type="InterPro" id="IPR057336">
    <property type="entry name" value="GerAC_N"/>
</dbReference>
<name>A0ABT6TG13_9BACL</name>
<dbReference type="Gene3D" id="6.20.190.10">
    <property type="entry name" value="Nutrient germinant receptor protein C, domain 1"/>
    <property type="match status" value="1"/>
</dbReference>
<protein>
    <submittedName>
        <fullName evidence="10">Ger(X)C family spore germination protein</fullName>
    </submittedName>
</protein>
<dbReference type="Pfam" id="PF25198">
    <property type="entry name" value="Spore_GerAC_N"/>
    <property type="match status" value="1"/>
</dbReference>
<gene>
    <name evidence="10" type="ORF">KB449_12460</name>
</gene>
<dbReference type="PANTHER" id="PTHR35789">
    <property type="entry name" value="SPORE GERMINATION PROTEIN B3"/>
    <property type="match status" value="1"/>
</dbReference>
<evidence type="ECO:0000256" key="4">
    <source>
        <dbReference type="ARBA" id="ARBA00022729"/>
    </source>
</evidence>
<evidence type="ECO:0000256" key="1">
    <source>
        <dbReference type="ARBA" id="ARBA00004635"/>
    </source>
</evidence>
<keyword evidence="3" id="KW-0309">Germination</keyword>
<keyword evidence="4" id="KW-0732">Signal</keyword>
<keyword evidence="6" id="KW-0564">Palmitate</keyword>
<sequence length="389" mass="43055">MKRLPQACLLLSAWLLSGCWDRTEINDLAFITGSAFDLTDNGQYLLSLQIAIPSATSGGGTGGGPQQKFFVLSATGKNANEAFEKLQKKSSRKLFTAHRSVIFVGESLGRQGMNGVLDVFVHDPRQRLRTYIMVVKGGEAREVLQSKYPFDQVPMEAVKEMEGQQSEISTNLRDFFMSSSSDGIDPVVGAIEVEPERKDSGRTGLFKLAGSGVFKETKMVGLLDGSETDGLHWAQNHMKNGRINAELPDGLGNVGILVTHAERKITADTKGERIRFELLLEGKAMLFENNSKLDISRPKNIARVERALETKAEKQVLDVLIRLQKQYGADPVGFGLFLHQNKPKQWKAMQNHWEQSFTKANIKVVVKLNVGGAGMAGPPLQWNQKEIRE</sequence>
<dbReference type="Proteomes" id="UP001161691">
    <property type="component" value="Unassembled WGS sequence"/>
</dbReference>
<dbReference type="InterPro" id="IPR038501">
    <property type="entry name" value="Spore_GerAC_C_sf"/>
</dbReference>
<keyword evidence="5" id="KW-0472">Membrane</keyword>
<dbReference type="NCBIfam" id="TIGR02887">
    <property type="entry name" value="spore_ger_x_C"/>
    <property type="match status" value="1"/>
</dbReference>
<accession>A0ABT6TG13</accession>
<proteinExistence type="inferred from homology"/>
<evidence type="ECO:0000256" key="6">
    <source>
        <dbReference type="ARBA" id="ARBA00023139"/>
    </source>
</evidence>